<dbReference type="SMART" id="SM00199">
    <property type="entry name" value="SCY"/>
    <property type="match status" value="1"/>
</dbReference>
<comment type="caution">
    <text evidence="4">The sequence shown here is derived from an EMBL/GenBank/DDBJ whole genome shotgun (WGS) entry which is preliminary data.</text>
</comment>
<keyword evidence="1" id="KW-0202">Cytokine</keyword>
<dbReference type="Proteomes" id="UP001558613">
    <property type="component" value="Unassembled WGS sequence"/>
</dbReference>
<dbReference type="Gene3D" id="2.40.50.40">
    <property type="match status" value="1"/>
</dbReference>
<dbReference type="PANTHER" id="PTHR12015">
    <property type="entry name" value="SMALL INDUCIBLE CYTOKINE A"/>
    <property type="match status" value="1"/>
</dbReference>
<reference evidence="4 5" key="1">
    <citation type="submission" date="2023-09" db="EMBL/GenBank/DDBJ databases">
        <authorList>
            <person name="Wang M."/>
        </authorList>
    </citation>
    <scope>NUCLEOTIDE SEQUENCE [LARGE SCALE GENOMIC DNA]</scope>
    <source>
        <strain evidence="4">GT-2023</strain>
        <tissue evidence="4">Liver</tissue>
    </source>
</reference>
<keyword evidence="5" id="KW-1185">Reference proteome</keyword>
<dbReference type="SUPFAM" id="SSF54117">
    <property type="entry name" value="Interleukin 8-like chemokines"/>
    <property type="match status" value="1"/>
</dbReference>
<feature type="chain" id="PRO_5046381998" description="Chemokine interleukin-8-like domain-containing protein" evidence="2">
    <location>
        <begin position="30"/>
        <end position="116"/>
    </location>
</feature>
<accession>A0ABR3MQB0</accession>
<feature type="signal peptide" evidence="2">
    <location>
        <begin position="1"/>
        <end position="29"/>
    </location>
</feature>
<evidence type="ECO:0000313" key="4">
    <source>
        <dbReference type="EMBL" id="KAL1266820.1"/>
    </source>
</evidence>
<dbReference type="EMBL" id="JAYMGO010000010">
    <property type="protein sequence ID" value="KAL1266820.1"/>
    <property type="molecule type" value="Genomic_DNA"/>
</dbReference>
<dbReference type="InterPro" id="IPR039809">
    <property type="entry name" value="Chemokine_b/g/d"/>
</dbReference>
<protein>
    <recommendedName>
        <fullName evidence="3">Chemokine interleukin-8-like domain-containing protein</fullName>
    </recommendedName>
</protein>
<evidence type="ECO:0000256" key="1">
    <source>
        <dbReference type="ARBA" id="ARBA00022514"/>
    </source>
</evidence>
<dbReference type="InterPro" id="IPR036048">
    <property type="entry name" value="Interleukin_8-like_sf"/>
</dbReference>
<sequence length="116" mass="12614">MMFSNTLTLWTGALIILSVSLWSCTTANSALNDGAADCCLATSSRRIPKKVVTSFTIQTGDGACSIPATIFVTKKGRKLCAPFPSESTWVSHLIDYILTGGKNHPPKPREKKQRQQ</sequence>
<proteinExistence type="predicted"/>
<organism evidence="4 5">
    <name type="scientific">Cirrhinus molitorella</name>
    <name type="common">mud carp</name>
    <dbReference type="NCBI Taxonomy" id="172907"/>
    <lineage>
        <taxon>Eukaryota</taxon>
        <taxon>Metazoa</taxon>
        <taxon>Chordata</taxon>
        <taxon>Craniata</taxon>
        <taxon>Vertebrata</taxon>
        <taxon>Euteleostomi</taxon>
        <taxon>Actinopterygii</taxon>
        <taxon>Neopterygii</taxon>
        <taxon>Teleostei</taxon>
        <taxon>Ostariophysi</taxon>
        <taxon>Cypriniformes</taxon>
        <taxon>Cyprinidae</taxon>
        <taxon>Labeoninae</taxon>
        <taxon>Labeonini</taxon>
        <taxon>Cirrhinus</taxon>
    </lineage>
</organism>
<feature type="domain" description="Chemokine interleukin-8-like" evidence="3">
    <location>
        <begin position="35"/>
        <end position="97"/>
    </location>
</feature>
<evidence type="ECO:0000313" key="5">
    <source>
        <dbReference type="Proteomes" id="UP001558613"/>
    </source>
</evidence>
<dbReference type="InterPro" id="IPR001811">
    <property type="entry name" value="Chemokine_IL8-like_dom"/>
</dbReference>
<keyword evidence="2" id="KW-0732">Signal</keyword>
<evidence type="ECO:0000256" key="2">
    <source>
        <dbReference type="SAM" id="SignalP"/>
    </source>
</evidence>
<name>A0ABR3MQB0_9TELE</name>
<evidence type="ECO:0000259" key="3">
    <source>
        <dbReference type="SMART" id="SM00199"/>
    </source>
</evidence>
<dbReference type="Pfam" id="PF00048">
    <property type="entry name" value="IL8"/>
    <property type="match status" value="1"/>
</dbReference>
<gene>
    <name evidence="4" type="ORF">QQF64_002495</name>
</gene>